<feature type="transmembrane region" description="Helical" evidence="5">
    <location>
        <begin position="713"/>
        <end position="734"/>
    </location>
</feature>
<keyword evidence="5" id="KW-0812">Transmembrane</keyword>
<keyword evidence="3" id="KW-0234">DNA repair</keyword>
<dbReference type="GO" id="GO:0006285">
    <property type="term" value="P:base-excision repair, AP site formation"/>
    <property type="evidence" value="ECO:0007669"/>
    <property type="project" value="InterPro"/>
</dbReference>
<dbReference type="CDD" id="cd10028">
    <property type="entry name" value="UDG-F2_TDG_MUG"/>
    <property type="match status" value="1"/>
</dbReference>
<keyword evidence="5" id="KW-0472">Membrane</keyword>
<feature type="domain" description="HTH APSES-type" evidence="6">
    <location>
        <begin position="425"/>
        <end position="535"/>
    </location>
</feature>
<dbReference type="InterPro" id="IPR036895">
    <property type="entry name" value="Uracil-DNA_glycosylase-like_sf"/>
</dbReference>
<dbReference type="OrthoDB" id="1935484at2759"/>
<dbReference type="Gene3D" id="3.10.260.10">
    <property type="entry name" value="Transcription regulator HTH, APSES-type DNA-binding domain"/>
    <property type="match status" value="1"/>
</dbReference>
<feature type="compositionally biased region" description="Polar residues" evidence="4">
    <location>
        <begin position="540"/>
        <end position="569"/>
    </location>
</feature>
<dbReference type="SUPFAM" id="SSF54616">
    <property type="entry name" value="DNA-binding domain of Mlu1-box binding protein MBP1"/>
    <property type="match status" value="1"/>
</dbReference>
<dbReference type="InterPro" id="IPR036887">
    <property type="entry name" value="HTH_APSES_sf"/>
</dbReference>
<evidence type="ECO:0000256" key="4">
    <source>
        <dbReference type="SAM" id="MobiDB-lite"/>
    </source>
</evidence>
<comment type="caution">
    <text evidence="7">The sequence shown here is derived from an EMBL/GenBank/DDBJ whole genome shotgun (WGS) entry which is preliminary data.</text>
</comment>
<organism evidence="7 8">
    <name type="scientific">Ceratobasidium theobromae</name>
    <dbReference type="NCBI Taxonomy" id="1582974"/>
    <lineage>
        <taxon>Eukaryota</taxon>
        <taxon>Fungi</taxon>
        <taxon>Dikarya</taxon>
        <taxon>Basidiomycota</taxon>
        <taxon>Agaricomycotina</taxon>
        <taxon>Agaricomycetes</taxon>
        <taxon>Cantharellales</taxon>
        <taxon>Ceratobasidiaceae</taxon>
        <taxon>Ceratobasidium</taxon>
    </lineage>
</organism>
<sequence length="735" mass="80228">MESKYFTIKETGSNDHPRLEAHPDPKCEADDVDKAEPELKREHLGETECAFIYLEPERVGVGEQLEAGPGSGGGSSVATERAVGSRFVTHGITCSMSARPKRATGEDGTTIPRALSQIKDEEQSEAPIRRKAKKQRLKRGYAPPEVYAHLNYVQDCLDYDLNIMFCGINPGQVSAGEGHHFANPRNGFWKCLHQGGLTDTLVPPSEDYTLPGRFRLGITNLVDRPSAEMTELSMAERRAAVPAFLHKLRKWRPKIVCMVGKGIWEDVFAYAVKASKGECTGDGIHVVRCAGGSSQRKWADLRASFEFDIQPICLLHSPENGGQTLFFVVPSTSGRVLTHQLSDKVALFRLLRKRWEELEGGGVTKSIFLAFNHVHPIFNMNSPSKFLPKTATPRPPLPSHAFNPLIASMDKAEPAPVKFQVITREGQDIIVGRVKIPTPNGNHAFILRRFDTGAISLSTMFRAAFPTAGDEAEKIDSNWVKSNYDLTGANGGGKLRLAGTWVPPTLAVHLAPSYSLSQVVFPLAEAQPDASASYRKSSRHTTNGPVNANMNALSSPLKTNRAAPNTESPNVPPSKRTRRESASPARARVVSSSPLKQSALPTTVEEPDTRGAFDGEPEPEIPGPNMEEDLAESKALIERLKQEKAEAEARAQAAAEELAEEEEQIAPPPTAGAKRGREASPPLTLNLDRQPVDTSERQLVRSRTAQQANRRSAMWGAVAFAVGLGVTSVIPNLFF</sequence>
<evidence type="ECO:0000256" key="2">
    <source>
        <dbReference type="ARBA" id="ARBA00022801"/>
    </source>
</evidence>
<dbReference type="SUPFAM" id="SSF52141">
    <property type="entry name" value="Uracil-DNA glycosylase-like"/>
    <property type="match status" value="1"/>
</dbReference>
<evidence type="ECO:0000259" key="6">
    <source>
        <dbReference type="PROSITE" id="PS51299"/>
    </source>
</evidence>
<dbReference type="PANTHER" id="PTHR12159:SF9">
    <property type="entry name" value="G_T MISMATCH-SPECIFIC THYMINE DNA GLYCOSYLASE"/>
    <property type="match status" value="1"/>
</dbReference>
<feature type="region of interest" description="Disordered" evidence="4">
    <location>
        <begin position="647"/>
        <end position="695"/>
    </location>
</feature>
<feature type="region of interest" description="Disordered" evidence="4">
    <location>
        <begin position="1"/>
        <end position="31"/>
    </location>
</feature>
<dbReference type="PROSITE" id="PS51299">
    <property type="entry name" value="HTH_APSES"/>
    <property type="match status" value="1"/>
</dbReference>
<dbReference type="GO" id="GO:0003677">
    <property type="term" value="F:DNA binding"/>
    <property type="evidence" value="ECO:0007669"/>
    <property type="project" value="InterPro"/>
</dbReference>
<dbReference type="Pfam" id="PF03167">
    <property type="entry name" value="UDG"/>
    <property type="match status" value="1"/>
</dbReference>
<dbReference type="PANTHER" id="PTHR12159">
    <property type="entry name" value="G/T AND G/U MISMATCH-SPECIFIC DNA GLYCOSYLASE"/>
    <property type="match status" value="1"/>
</dbReference>
<evidence type="ECO:0000256" key="1">
    <source>
        <dbReference type="ARBA" id="ARBA00022763"/>
    </source>
</evidence>
<evidence type="ECO:0000256" key="3">
    <source>
        <dbReference type="ARBA" id="ARBA00023204"/>
    </source>
</evidence>
<keyword evidence="1" id="KW-0227">DNA damage</keyword>
<feature type="compositionally biased region" description="Low complexity" evidence="4">
    <location>
        <begin position="582"/>
        <end position="594"/>
    </location>
</feature>
<dbReference type="InterPro" id="IPR005122">
    <property type="entry name" value="Uracil-DNA_glycosylase-like"/>
</dbReference>
<dbReference type="GO" id="GO:0008263">
    <property type="term" value="F:pyrimidine-specific mismatch base pair DNA N-glycosylase activity"/>
    <property type="evidence" value="ECO:0007669"/>
    <property type="project" value="TreeGrafter"/>
</dbReference>
<feature type="compositionally biased region" description="Basic and acidic residues" evidence="4">
    <location>
        <begin position="12"/>
        <end position="31"/>
    </location>
</feature>
<reference evidence="7 8" key="1">
    <citation type="journal article" date="2019" name="Fungal Biol. Biotechnol.">
        <title>Draft genome sequence of fastidious pathogen Ceratobasidium theobromae, which causes vascular-streak dieback in Theobroma cacao.</title>
        <authorList>
            <person name="Ali S.S."/>
            <person name="Asman A."/>
            <person name="Shao J."/>
            <person name="Firmansyah A.P."/>
            <person name="Susilo A.W."/>
            <person name="Rosmana A."/>
            <person name="McMahon P."/>
            <person name="Junaid M."/>
            <person name="Guest D."/>
            <person name="Kheng T.Y."/>
            <person name="Meinhardt L.W."/>
            <person name="Bailey B.A."/>
        </authorList>
    </citation>
    <scope>NUCLEOTIDE SEQUENCE [LARGE SCALE GENOMIC DNA]</scope>
    <source>
        <strain evidence="7 8">CT2</strain>
    </source>
</reference>
<dbReference type="InterPro" id="IPR003163">
    <property type="entry name" value="Tscrpt_reg_HTH_APSES-type"/>
</dbReference>
<proteinExistence type="predicted"/>
<evidence type="ECO:0000313" key="7">
    <source>
        <dbReference type="EMBL" id="KAB5596194.1"/>
    </source>
</evidence>
<keyword evidence="2" id="KW-0378">Hydrolase</keyword>
<dbReference type="EMBL" id="SSOP01000003">
    <property type="protein sequence ID" value="KAB5596194.1"/>
    <property type="molecule type" value="Genomic_DNA"/>
</dbReference>
<dbReference type="GO" id="GO:0004844">
    <property type="term" value="F:uracil DNA N-glycosylase activity"/>
    <property type="evidence" value="ECO:0007669"/>
    <property type="project" value="TreeGrafter"/>
</dbReference>
<dbReference type="InterPro" id="IPR015637">
    <property type="entry name" value="MUG/TDG"/>
</dbReference>
<protein>
    <submittedName>
        <fullName evidence="7">G/T mismatch-specific thymine DNA glycosylase</fullName>
    </submittedName>
</protein>
<evidence type="ECO:0000256" key="5">
    <source>
        <dbReference type="SAM" id="Phobius"/>
    </source>
</evidence>
<feature type="region of interest" description="Disordered" evidence="4">
    <location>
        <begin position="99"/>
        <end position="135"/>
    </location>
</feature>
<evidence type="ECO:0000313" key="8">
    <source>
        <dbReference type="Proteomes" id="UP000383932"/>
    </source>
</evidence>
<dbReference type="AlphaFoldDB" id="A0A5N5QWW4"/>
<keyword evidence="5" id="KW-1133">Transmembrane helix</keyword>
<dbReference type="Proteomes" id="UP000383932">
    <property type="component" value="Unassembled WGS sequence"/>
</dbReference>
<accession>A0A5N5QWW4</accession>
<gene>
    <name evidence="7" type="ORF">CTheo_466</name>
</gene>
<name>A0A5N5QWW4_9AGAM</name>
<feature type="region of interest" description="Disordered" evidence="4">
    <location>
        <begin position="532"/>
        <end position="626"/>
    </location>
</feature>
<keyword evidence="8" id="KW-1185">Reference proteome</keyword>
<dbReference type="Gene3D" id="3.40.470.10">
    <property type="entry name" value="Uracil-DNA glycosylase-like domain"/>
    <property type="match status" value="1"/>
</dbReference>